<feature type="transmembrane region" description="Helical" evidence="5">
    <location>
        <begin position="324"/>
        <end position="343"/>
    </location>
</feature>
<dbReference type="Proteomes" id="UP000006377">
    <property type="component" value="Chromosome"/>
</dbReference>
<reference evidence="7 8" key="1">
    <citation type="journal article" date="2011" name="Stand. Genomic Sci.">
        <title>Complete genome sequence of Parvibaculum lavamentivorans type strain (DS-1(T)).</title>
        <authorList>
            <person name="Schleheck D."/>
            <person name="Weiss M."/>
            <person name="Pitluck S."/>
            <person name="Bruce D."/>
            <person name="Land M.L."/>
            <person name="Han S."/>
            <person name="Saunders E."/>
            <person name="Tapia R."/>
            <person name="Detter C."/>
            <person name="Brettin T."/>
            <person name="Han J."/>
            <person name="Woyke T."/>
            <person name="Goodwin L."/>
            <person name="Pennacchio L."/>
            <person name="Nolan M."/>
            <person name="Cook A.M."/>
            <person name="Kjelleberg S."/>
            <person name="Thomas T."/>
        </authorList>
    </citation>
    <scope>NUCLEOTIDE SEQUENCE [LARGE SCALE GENOMIC DNA]</scope>
    <source>
        <strain evidence="8">DS-1 / DSM 13023 / NCIMB 13966</strain>
    </source>
</reference>
<evidence type="ECO:0000256" key="5">
    <source>
        <dbReference type="SAM" id="Phobius"/>
    </source>
</evidence>
<feature type="transmembrane region" description="Helical" evidence="5">
    <location>
        <begin position="200"/>
        <end position="219"/>
    </location>
</feature>
<dbReference type="InterPro" id="IPR044880">
    <property type="entry name" value="NCX_ion-bd_dom_sf"/>
</dbReference>
<keyword evidence="8" id="KW-1185">Reference proteome</keyword>
<dbReference type="RefSeq" id="WP_012111199.1">
    <property type="nucleotide sequence ID" value="NC_009719.1"/>
</dbReference>
<feature type="transmembrane region" description="Helical" evidence="5">
    <location>
        <begin position="115"/>
        <end position="142"/>
    </location>
</feature>
<proteinExistence type="predicted"/>
<dbReference type="Pfam" id="PF01699">
    <property type="entry name" value="Na_Ca_ex"/>
    <property type="match status" value="2"/>
</dbReference>
<dbReference type="AlphaFoldDB" id="A7HVG0"/>
<dbReference type="OrthoDB" id="9794225at2"/>
<dbReference type="HOGENOM" id="CLU_007948_0_3_5"/>
<evidence type="ECO:0000256" key="2">
    <source>
        <dbReference type="ARBA" id="ARBA00022692"/>
    </source>
</evidence>
<feature type="transmembrane region" description="Helical" evidence="5">
    <location>
        <begin position="265"/>
        <end position="287"/>
    </location>
</feature>
<feature type="domain" description="Sodium/calcium exchanger membrane region" evidence="6">
    <location>
        <begin position="6"/>
        <end position="143"/>
    </location>
</feature>
<dbReference type="PANTHER" id="PTHR10846">
    <property type="entry name" value="SODIUM/POTASSIUM/CALCIUM EXCHANGER"/>
    <property type="match status" value="1"/>
</dbReference>
<dbReference type="GO" id="GO:0008273">
    <property type="term" value="F:calcium, potassium:sodium antiporter activity"/>
    <property type="evidence" value="ECO:0007669"/>
    <property type="project" value="TreeGrafter"/>
</dbReference>
<dbReference type="STRING" id="402881.Plav_2279"/>
<feature type="domain" description="Sodium/calcium exchanger membrane region" evidence="6">
    <location>
        <begin position="204"/>
        <end position="341"/>
    </location>
</feature>
<evidence type="ECO:0000256" key="4">
    <source>
        <dbReference type="ARBA" id="ARBA00023136"/>
    </source>
</evidence>
<evidence type="ECO:0000256" key="3">
    <source>
        <dbReference type="ARBA" id="ARBA00022989"/>
    </source>
</evidence>
<dbReference type="Gene3D" id="1.20.1420.30">
    <property type="entry name" value="NCX, central ion-binding region"/>
    <property type="match status" value="2"/>
</dbReference>
<sequence length="350" mass="36740">MIEMYAYLIGGLVILLVCGDFLVRGATALAARYGVSPLLIALTIVAFGTSAPELLVSIRAALAGSPGIALGNVVGSNIANIFLILGLPALIYPIACTGRTVPHNMIVMMAASVLLIVLCFVGTLSFWQGVLLISLLTAYLVYSGWDARMHPYDPPPLAAEEEAIPAVEAPADAFSDTSHFITHDLPHGDIHPPHLSRLAIAAKLLVGIVGLPIGAHLVVDGGTEIAQAFGVSDAVIGLSLIAVGTSLPELATSVMAVFRRNNDMVVGNIIGSNIMNILAILGVTALIAPLPIDPDFLRFHLWVMLAAVVMLLPMTMTRGKVGRLTGVVFLCAYGAYLYAMFAMSQGGTFI</sequence>
<feature type="transmembrane region" description="Helical" evidence="5">
    <location>
        <begin position="40"/>
        <end position="62"/>
    </location>
</feature>
<dbReference type="GO" id="GO:0006874">
    <property type="term" value="P:intracellular calcium ion homeostasis"/>
    <property type="evidence" value="ECO:0007669"/>
    <property type="project" value="TreeGrafter"/>
</dbReference>
<dbReference type="PANTHER" id="PTHR10846:SF8">
    <property type="entry name" value="INNER MEMBRANE PROTEIN YRBG"/>
    <property type="match status" value="1"/>
</dbReference>
<evidence type="ECO:0000313" key="8">
    <source>
        <dbReference type="Proteomes" id="UP000006377"/>
    </source>
</evidence>
<dbReference type="GO" id="GO:0005886">
    <property type="term" value="C:plasma membrane"/>
    <property type="evidence" value="ECO:0007669"/>
    <property type="project" value="TreeGrafter"/>
</dbReference>
<keyword evidence="2 5" id="KW-0812">Transmembrane</keyword>
<protein>
    <submittedName>
        <fullName evidence="7">Na+/Ca+ antiporter, CaCA family</fullName>
    </submittedName>
</protein>
<evidence type="ECO:0000259" key="6">
    <source>
        <dbReference type="Pfam" id="PF01699"/>
    </source>
</evidence>
<gene>
    <name evidence="7" type="ordered locus">Plav_2279</name>
</gene>
<name>A7HVG0_PARL1</name>
<dbReference type="InterPro" id="IPR004837">
    <property type="entry name" value="NaCa_Exmemb"/>
</dbReference>
<dbReference type="EMBL" id="CP000774">
    <property type="protein sequence ID" value="ABS63893.1"/>
    <property type="molecule type" value="Genomic_DNA"/>
</dbReference>
<comment type="subcellular location">
    <subcellularLocation>
        <location evidence="1">Membrane</location>
        <topology evidence="1">Multi-pass membrane protein</topology>
    </subcellularLocation>
</comment>
<evidence type="ECO:0000313" key="7">
    <source>
        <dbReference type="EMBL" id="ABS63893.1"/>
    </source>
</evidence>
<feature type="transmembrane region" description="Helical" evidence="5">
    <location>
        <begin position="74"/>
        <end position="95"/>
    </location>
</feature>
<evidence type="ECO:0000256" key="1">
    <source>
        <dbReference type="ARBA" id="ARBA00004141"/>
    </source>
</evidence>
<keyword evidence="3 5" id="KW-1133">Transmembrane helix</keyword>
<feature type="transmembrane region" description="Helical" evidence="5">
    <location>
        <begin position="299"/>
        <end position="317"/>
    </location>
</feature>
<accession>A7HVG0</accession>
<keyword evidence="4 5" id="KW-0472">Membrane</keyword>
<organism evidence="7 8">
    <name type="scientific">Parvibaculum lavamentivorans (strain DS-1 / DSM 13023 / NCIMB 13966)</name>
    <dbReference type="NCBI Taxonomy" id="402881"/>
    <lineage>
        <taxon>Bacteria</taxon>
        <taxon>Pseudomonadati</taxon>
        <taxon>Pseudomonadota</taxon>
        <taxon>Alphaproteobacteria</taxon>
        <taxon>Hyphomicrobiales</taxon>
        <taxon>Parvibaculaceae</taxon>
        <taxon>Parvibaculum</taxon>
    </lineage>
</organism>
<dbReference type="KEGG" id="pla:Plav_2279"/>
<dbReference type="NCBIfam" id="TIGR00367">
    <property type="entry name" value="calcium/sodium antiporter"/>
    <property type="match status" value="1"/>
</dbReference>
<dbReference type="GO" id="GO:0005262">
    <property type="term" value="F:calcium channel activity"/>
    <property type="evidence" value="ECO:0007669"/>
    <property type="project" value="TreeGrafter"/>
</dbReference>
<dbReference type="InterPro" id="IPR004481">
    <property type="entry name" value="K/Na/Ca-exchanger"/>
</dbReference>
<dbReference type="eggNOG" id="COG0530">
    <property type="taxonomic scope" value="Bacteria"/>
</dbReference>